<reference evidence="11" key="1">
    <citation type="journal article" date="2022" name="Toxins">
        <title>Genomic Analysis of Sphingopyxis sp. USTB-05 for Biodegrading Cyanobacterial Hepatotoxins.</title>
        <authorList>
            <person name="Liu C."/>
            <person name="Xu Q."/>
            <person name="Zhao Z."/>
            <person name="Zhang H."/>
            <person name="Liu X."/>
            <person name="Yin C."/>
            <person name="Liu Y."/>
            <person name="Yan H."/>
        </authorList>
    </citation>
    <scope>NUCLEOTIDE SEQUENCE</scope>
    <source>
        <strain evidence="11">NBD5</strain>
    </source>
</reference>
<keyword evidence="7" id="KW-0406">Ion transport</keyword>
<name>A0ABY4X799_9SPHN</name>
<feature type="transmembrane region" description="Helical" evidence="9">
    <location>
        <begin position="366"/>
        <end position="386"/>
    </location>
</feature>
<dbReference type="RefSeq" id="WP_252166591.1">
    <property type="nucleotide sequence ID" value="NZ_CP084930.1"/>
</dbReference>
<keyword evidence="5 9" id="KW-0812">Transmembrane</keyword>
<keyword evidence="2" id="KW-0813">Transport</keyword>
<dbReference type="PANTHER" id="PTHR32507">
    <property type="entry name" value="NA(+)/H(+) ANTIPORTER 1"/>
    <property type="match status" value="1"/>
</dbReference>
<proteinExistence type="predicted"/>
<dbReference type="Pfam" id="PF00999">
    <property type="entry name" value="Na_H_Exchanger"/>
    <property type="match status" value="1"/>
</dbReference>
<feature type="transmembrane region" description="Helical" evidence="9">
    <location>
        <begin position="6"/>
        <end position="24"/>
    </location>
</feature>
<dbReference type="PANTHER" id="PTHR32507:SF0">
    <property type="entry name" value="NA(+)_H(+) ANTIPORTER 2-RELATED"/>
    <property type="match status" value="1"/>
</dbReference>
<feature type="transmembrane region" description="Helical" evidence="9">
    <location>
        <begin position="60"/>
        <end position="77"/>
    </location>
</feature>
<feature type="domain" description="Cation/H+ exchanger transmembrane" evidence="10">
    <location>
        <begin position="21"/>
        <end position="393"/>
    </location>
</feature>
<dbReference type="InterPro" id="IPR038770">
    <property type="entry name" value="Na+/solute_symporter_sf"/>
</dbReference>
<feature type="transmembrane region" description="Helical" evidence="9">
    <location>
        <begin position="31"/>
        <end position="48"/>
    </location>
</feature>
<evidence type="ECO:0000256" key="2">
    <source>
        <dbReference type="ARBA" id="ARBA00022448"/>
    </source>
</evidence>
<organism evidence="11 12">
    <name type="scientific">Sphingomonas morindae</name>
    <dbReference type="NCBI Taxonomy" id="1541170"/>
    <lineage>
        <taxon>Bacteria</taxon>
        <taxon>Pseudomonadati</taxon>
        <taxon>Pseudomonadota</taxon>
        <taxon>Alphaproteobacteria</taxon>
        <taxon>Sphingomonadales</taxon>
        <taxon>Sphingomonadaceae</taxon>
        <taxon>Sphingomonas</taxon>
    </lineage>
</organism>
<evidence type="ECO:0000256" key="8">
    <source>
        <dbReference type="ARBA" id="ARBA00023136"/>
    </source>
</evidence>
<gene>
    <name evidence="11" type="ORF">LHA26_16160</name>
</gene>
<evidence type="ECO:0000256" key="3">
    <source>
        <dbReference type="ARBA" id="ARBA00022449"/>
    </source>
</evidence>
<evidence type="ECO:0000256" key="5">
    <source>
        <dbReference type="ARBA" id="ARBA00022692"/>
    </source>
</evidence>
<dbReference type="InterPro" id="IPR036291">
    <property type="entry name" value="NAD(P)-bd_dom_sf"/>
</dbReference>
<keyword evidence="4" id="KW-1003">Cell membrane</keyword>
<feature type="transmembrane region" description="Helical" evidence="9">
    <location>
        <begin position="188"/>
        <end position="210"/>
    </location>
</feature>
<dbReference type="Gene3D" id="3.40.50.720">
    <property type="entry name" value="NAD(P)-binding Rossmann-like Domain"/>
    <property type="match status" value="1"/>
</dbReference>
<dbReference type="Proteomes" id="UP001056937">
    <property type="component" value="Chromosome 1"/>
</dbReference>
<feature type="transmembrane region" description="Helical" evidence="9">
    <location>
        <begin position="150"/>
        <end position="176"/>
    </location>
</feature>
<evidence type="ECO:0000256" key="1">
    <source>
        <dbReference type="ARBA" id="ARBA00004651"/>
    </source>
</evidence>
<feature type="transmembrane region" description="Helical" evidence="9">
    <location>
        <begin position="335"/>
        <end position="354"/>
    </location>
</feature>
<keyword evidence="12" id="KW-1185">Reference proteome</keyword>
<evidence type="ECO:0000259" key="10">
    <source>
        <dbReference type="Pfam" id="PF00999"/>
    </source>
</evidence>
<keyword evidence="8 9" id="KW-0472">Membrane</keyword>
<keyword evidence="6 9" id="KW-1133">Transmembrane helix</keyword>
<sequence>MEDTILLLVVGVAVAGVFGQWLGWRLKLPAIIPLLVIGAIAGPIAGIVKPSDALGEVMRPAIGMAVAIIVFEGGLNLNLRELRSAGSGVLRLVAVALPLNWLFGTLAAHYVAGLSWPVAILVGAILVVTGPTVIMPLLRQARLEPRSAAFLKWEAIVNDPIGATITLLVLSFLTLSTTMSSGDAALQLAWRTLLGGGIAAALGLAVPIGIRTLFRRDLAPEYLKTPILLAGALGVYAAGEAIQPETGLVGATLFGVVLANIDVTGLQELRRFKESLTVFLVSGLFILLTANIDRETVMMLSWPIAATTAAILFIARPLAIGLATLGARVSWAERLLVGWIGPRGVVAAAIAGVAGERLAKAGYPDARLVLPLVFAVIASTVLLHGLSLAPLARRLKLASGGRGGLLIVGASAWTIGLGEALQGSGIPVLMVDRSANALRAARLAGLPTLRVEVLSLVGEEVIDLREFEHLLAATPDDAYNALVCTRFAPELGRERVYQIAPDESTGRHAAAREWRGKIAIGFDMVHQRLSDLMQGGAAFLVERADQRAVSEEPSWPIASISAGGEFAIVSPEQDMALPSEGAIIVLHQPVLASAAPRSRRGLARLRWPRLKARA</sequence>
<feature type="transmembrane region" description="Helical" evidence="9">
    <location>
        <begin position="89"/>
        <end position="112"/>
    </location>
</feature>
<evidence type="ECO:0000313" key="12">
    <source>
        <dbReference type="Proteomes" id="UP001056937"/>
    </source>
</evidence>
<feature type="transmembrane region" description="Helical" evidence="9">
    <location>
        <begin position="118"/>
        <end position="138"/>
    </location>
</feature>
<evidence type="ECO:0000256" key="6">
    <source>
        <dbReference type="ARBA" id="ARBA00022989"/>
    </source>
</evidence>
<accession>A0ABY4X799</accession>
<dbReference type="EMBL" id="CP084930">
    <property type="protein sequence ID" value="USI72782.1"/>
    <property type="molecule type" value="Genomic_DNA"/>
</dbReference>
<evidence type="ECO:0000313" key="11">
    <source>
        <dbReference type="EMBL" id="USI72782.1"/>
    </source>
</evidence>
<comment type="subcellular location">
    <subcellularLocation>
        <location evidence="1">Cell membrane</location>
        <topology evidence="1">Multi-pass membrane protein</topology>
    </subcellularLocation>
</comment>
<protein>
    <submittedName>
        <fullName evidence="11">Sodium:proton antiporter</fullName>
    </submittedName>
</protein>
<evidence type="ECO:0000256" key="9">
    <source>
        <dbReference type="SAM" id="Phobius"/>
    </source>
</evidence>
<feature type="transmembrane region" description="Helical" evidence="9">
    <location>
        <begin position="304"/>
        <end position="323"/>
    </location>
</feature>
<dbReference type="Gene3D" id="1.20.1530.20">
    <property type="match status" value="1"/>
</dbReference>
<dbReference type="InterPro" id="IPR006153">
    <property type="entry name" value="Cation/H_exchanger_TM"/>
</dbReference>
<dbReference type="SUPFAM" id="SSF51735">
    <property type="entry name" value="NAD(P)-binding Rossmann-fold domains"/>
    <property type="match status" value="1"/>
</dbReference>
<keyword evidence="3" id="KW-0050">Antiport</keyword>
<evidence type="ECO:0000256" key="4">
    <source>
        <dbReference type="ARBA" id="ARBA00022475"/>
    </source>
</evidence>
<feature type="transmembrane region" description="Helical" evidence="9">
    <location>
        <begin position="275"/>
        <end position="292"/>
    </location>
</feature>
<evidence type="ECO:0000256" key="7">
    <source>
        <dbReference type="ARBA" id="ARBA00023065"/>
    </source>
</evidence>